<keyword evidence="2" id="KW-0862">Zinc</keyword>
<evidence type="ECO:0000313" key="4">
    <source>
        <dbReference type="EMBL" id="MBP1968351.1"/>
    </source>
</evidence>
<dbReference type="Gene3D" id="3.40.140.10">
    <property type="entry name" value="Cytidine Deaminase, domain 2"/>
    <property type="match status" value="1"/>
</dbReference>
<dbReference type="PANTHER" id="PTHR11079">
    <property type="entry name" value="CYTOSINE DEAMINASE FAMILY MEMBER"/>
    <property type="match status" value="1"/>
</dbReference>
<dbReference type="SUPFAM" id="SSF81593">
    <property type="entry name" value="Nucleotidyltransferase substrate binding subunit/domain"/>
    <property type="match status" value="1"/>
</dbReference>
<accession>A0ABS4ID39</accession>
<dbReference type="InterPro" id="IPR016192">
    <property type="entry name" value="APOBEC/CMP_deaminase_Zn-bd"/>
</dbReference>
<keyword evidence="1" id="KW-0479">Metal-binding</keyword>
<dbReference type="InterPro" id="IPR016193">
    <property type="entry name" value="Cytidine_deaminase-like"/>
</dbReference>
<dbReference type="Proteomes" id="UP001519345">
    <property type="component" value="Unassembled WGS sequence"/>
</dbReference>
<dbReference type="Gene3D" id="1.20.120.330">
    <property type="entry name" value="Nucleotidyltransferases domain 2"/>
    <property type="match status" value="1"/>
</dbReference>
<evidence type="ECO:0000256" key="1">
    <source>
        <dbReference type="ARBA" id="ARBA00022723"/>
    </source>
</evidence>
<dbReference type="InterPro" id="IPR002125">
    <property type="entry name" value="CMP_dCMP_dom"/>
</dbReference>
<dbReference type="CDD" id="cd01285">
    <property type="entry name" value="nucleoside_deaminase"/>
    <property type="match status" value="1"/>
</dbReference>
<dbReference type="Pfam" id="PF00383">
    <property type="entry name" value="dCMP_cyt_deam_1"/>
    <property type="match status" value="1"/>
</dbReference>
<feature type="domain" description="CMP/dCMP-type deaminase" evidence="3">
    <location>
        <begin position="47"/>
        <end position="160"/>
    </location>
</feature>
<dbReference type="InterPro" id="IPR010235">
    <property type="entry name" value="HepT"/>
</dbReference>
<dbReference type="Pfam" id="PF08780">
    <property type="entry name" value="NTase_sub_bind"/>
    <property type="match status" value="1"/>
</dbReference>
<comment type="caution">
    <text evidence="4">The sequence shown here is derived from an EMBL/GenBank/DDBJ whole genome shotgun (WGS) entry which is preliminary data.</text>
</comment>
<evidence type="ECO:0000256" key="2">
    <source>
        <dbReference type="ARBA" id="ARBA00022833"/>
    </source>
</evidence>
<evidence type="ECO:0000259" key="3">
    <source>
        <dbReference type="PROSITE" id="PS51747"/>
    </source>
</evidence>
<keyword evidence="5" id="KW-1185">Reference proteome</keyword>
<dbReference type="PROSITE" id="PS00903">
    <property type="entry name" value="CYT_DCMP_DEAMINASES_1"/>
    <property type="match status" value="1"/>
</dbReference>
<dbReference type="EMBL" id="JAGGKX010000002">
    <property type="protein sequence ID" value="MBP1968351.1"/>
    <property type="molecule type" value="Genomic_DNA"/>
</dbReference>
<proteinExistence type="predicted"/>
<dbReference type="PANTHER" id="PTHR11079:SF161">
    <property type="entry name" value="CMP_DCMP-TYPE DEAMINASE DOMAIN-CONTAINING PROTEIN"/>
    <property type="match status" value="1"/>
</dbReference>
<evidence type="ECO:0000313" key="5">
    <source>
        <dbReference type="Proteomes" id="UP001519345"/>
    </source>
</evidence>
<name>A0ABS4ID39_9BACI</name>
<dbReference type="SUPFAM" id="SSF53927">
    <property type="entry name" value="Cytidine deaminase-like"/>
    <property type="match status" value="1"/>
</dbReference>
<gene>
    <name evidence="4" type="ORF">J2Z83_000443</name>
</gene>
<sequence>MLRDRNETSHVYDEEKARSIYENIVGYFPEMKRTFMLLKERYLLEVIEMDKFMKRAVELAVANVRDGGQPFGAVLVKDNNAIAEGVNELHETYDVSGHAELLAIRRAQKELQTNDLSGYTMYASGEPCPMCLTAMYFAGIEKVLYCASLEDAVEVGLGKAKLIYEDMQKPKSERALSMIQMPLNEGQENPMKLWEERK</sequence>
<dbReference type="PROSITE" id="PS51747">
    <property type="entry name" value="CYT_DCMP_DEAMINASES_2"/>
    <property type="match status" value="1"/>
</dbReference>
<organism evidence="4 5">
    <name type="scientific">Virgibacillus natechei</name>
    <dbReference type="NCBI Taxonomy" id="1216297"/>
    <lineage>
        <taxon>Bacteria</taxon>
        <taxon>Bacillati</taxon>
        <taxon>Bacillota</taxon>
        <taxon>Bacilli</taxon>
        <taxon>Bacillales</taxon>
        <taxon>Bacillaceae</taxon>
        <taxon>Virgibacillus</taxon>
    </lineage>
</organism>
<reference evidence="4 5" key="1">
    <citation type="submission" date="2021-03" db="EMBL/GenBank/DDBJ databases">
        <title>Genomic Encyclopedia of Type Strains, Phase IV (KMG-IV): sequencing the most valuable type-strain genomes for metagenomic binning, comparative biology and taxonomic classification.</title>
        <authorList>
            <person name="Goeker M."/>
        </authorList>
    </citation>
    <scope>NUCLEOTIDE SEQUENCE [LARGE SCALE GENOMIC DNA]</scope>
    <source>
        <strain evidence="4 5">DSM 25609</strain>
    </source>
</reference>
<protein>
    <submittedName>
        <fullName evidence="4">tRNA(Arg) A34 adenosine deaminase TadA</fullName>
    </submittedName>
</protein>